<dbReference type="GO" id="GO:0016787">
    <property type="term" value="F:hydrolase activity"/>
    <property type="evidence" value="ECO:0007669"/>
    <property type="project" value="UniProtKB-KW"/>
</dbReference>
<dbReference type="EMBL" id="SHAG01000003">
    <property type="protein sequence ID" value="RZO77353.1"/>
    <property type="molecule type" value="Genomic_DNA"/>
</dbReference>
<dbReference type="InterPro" id="IPR009614">
    <property type="entry name" value="YoeB_toxin"/>
</dbReference>
<comment type="similarity">
    <text evidence="1">Belongs to the YoeB family.</text>
</comment>
<sequence length="100" mass="11857">MTNSHKWTRIAWSDYQYWCYRSRKTQIFINQLIKNAEKTPTNGLGKPEKLVGSLTGLWSRKIDTTNRLIYAVKEGHLIIISCRYHLKPRVSFMSPPRFRN</sequence>
<dbReference type="NCBIfam" id="TIGR02116">
    <property type="entry name" value="toxin_Txe_YoeB"/>
    <property type="match status" value="1"/>
</dbReference>
<evidence type="ECO:0000313" key="7">
    <source>
        <dbReference type="EMBL" id="RZO77353.1"/>
    </source>
</evidence>
<evidence type="ECO:0000256" key="6">
    <source>
        <dbReference type="ARBA" id="ARBA00030388"/>
    </source>
</evidence>
<dbReference type="GO" id="GO:0045892">
    <property type="term" value="P:negative regulation of DNA-templated transcription"/>
    <property type="evidence" value="ECO:0007669"/>
    <property type="project" value="TreeGrafter"/>
</dbReference>
<reference evidence="7 8" key="1">
    <citation type="submission" date="2019-02" db="EMBL/GenBank/DDBJ databases">
        <title>Prokaryotic population dynamics and viral predation in marine succession experiment using metagenomics: the confinement effect.</title>
        <authorList>
            <person name="Haro-Moreno J.M."/>
            <person name="Rodriguez-Valera F."/>
            <person name="Lopez-Perez M."/>
        </authorList>
    </citation>
    <scope>NUCLEOTIDE SEQUENCE [LARGE SCALE GENOMIC DNA]</scope>
    <source>
        <strain evidence="7">MED-G157</strain>
    </source>
</reference>
<keyword evidence="4" id="KW-0255">Endonuclease</keyword>
<evidence type="ECO:0000256" key="1">
    <source>
        <dbReference type="ARBA" id="ARBA00008172"/>
    </source>
</evidence>
<dbReference type="AlphaFoldDB" id="A0A520S4G6"/>
<gene>
    <name evidence="7" type="ORF">EVA68_01830</name>
</gene>
<dbReference type="GO" id="GO:0004519">
    <property type="term" value="F:endonuclease activity"/>
    <property type="evidence" value="ECO:0007669"/>
    <property type="project" value="UniProtKB-KW"/>
</dbReference>
<keyword evidence="3" id="KW-0540">Nuclease</keyword>
<evidence type="ECO:0000256" key="2">
    <source>
        <dbReference type="ARBA" id="ARBA00022649"/>
    </source>
</evidence>
<protein>
    <recommendedName>
        <fullName evidence="6">Putative mRNA interferase YoeB</fullName>
    </recommendedName>
</protein>
<keyword evidence="5" id="KW-0378">Hydrolase</keyword>
<name>A0A520S4G6_9GAMM</name>
<evidence type="ECO:0000256" key="5">
    <source>
        <dbReference type="ARBA" id="ARBA00022801"/>
    </source>
</evidence>
<proteinExistence type="inferred from homology"/>
<keyword evidence="2" id="KW-1277">Toxin-antitoxin system</keyword>
<dbReference type="Proteomes" id="UP000316199">
    <property type="component" value="Unassembled WGS sequence"/>
</dbReference>
<dbReference type="PANTHER" id="PTHR38039:SF1">
    <property type="entry name" value="TOXIN YOEB"/>
    <property type="match status" value="1"/>
</dbReference>
<dbReference type="InterPro" id="IPR035093">
    <property type="entry name" value="RelE/ParE_toxin_dom_sf"/>
</dbReference>
<dbReference type="PANTHER" id="PTHR38039">
    <property type="entry name" value="TOXIN YOEB"/>
    <property type="match status" value="1"/>
</dbReference>
<evidence type="ECO:0000256" key="4">
    <source>
        <dbReference type="ARBA" id="ARBA00022759"/>
    </source>
</evidence>
<dbReference type="Pfam" id="PF06769">
    <property type="entry name" value="YoeB_toxin"/>
    <property type="match status" value="1"/>
</dbReference>
<evidence type="ECO:0000313" key="8">
    <source>
        <dbReference type="Proteomes" id="UP000316199"/>
    </source>
</evidence>
<comment type="caution">
    <text evidence="7">The sequence shown here is derived from an EMBL/GenBank/DDBJ whole genome shotgun (WGS) entry which is preliminary data.</text>
</comment>
<dbReference type="Gene3D" id="3.30.2310.20">
    <property type="entry name" value="RelE-like"/>
    <property type="match status" value="1"/>
</dbReference>
<dbReference type="GO" id="GO:0006401">
    <property type="term" value="P:RNA catabolic process"/>
    <property type="evidence" value="ECO:0007669"/>
    <property type="project" value="InterPro"/>
</dbReference>
<accession>A0A520S4G6</accession>
<evidence type="ECO:0000256" key="3">
    <source>
        <dbReference type="ARBA" id="ARBA00022722"/>
    </source>
</evidence>
<organism evidence="7 8">
    <name type="scientific">OM182 bacterium</name>
    <dbReference type="NCBI Taxonomy" id="2510334"/>
    <lineage>
        <taxon>Bacteria</taxon>
        <taxon>Pseudomonadati</taxon>
        <taxon>Pseudomonadota</taxon>
        <taxon>Gammaproteobacteria</taxon>
        <taxon>OMG group</taxon>
        <taxon>OM182 clade</taxon>
    </lineage>
</organism>
<dbReference type="SUPFAM" id="SSF143011">
    <property type="entry name" value="RelE-like"/>
    <property type="match status" value="1"/>
</dbReference>